<feature type="compositionally biased region" description="Basic and acidic residues" evidence="9">
    <location>
        <begin position="16"/>
        <end position="30"/>
    </location>
</feature>
<keyword evidence="6" id="KW-0804">Transcription</keyword>
<comment type="similarity">
    <text evidence="2">Belongs to the TALE/BELL homeobox family.</text>
</comment>
<dbReference type="SMART" id="SM00574">
    <property type="entry name" value="POX"/>
    <property type="match status" value="1"/>
</dbReference>
<dbReference type="PROSITE" id="PS50071">
    <property type="entry name" value="HOMEOBOX_2"/>
    <property type="match status" value="1"/>
</dbReference>
<evidence type="ECO:0000256" key="9">
    <source>
        <dbReference type="SAM" id="MobiDB-lite"/>
    </source>
</evidence>
<dbReference type="Proteomes" id="UP001346149">
    <property type="component" value="Unassembled WGS sequence"/>
</dbReference>
<evidence type="ECO:0000259" key="10">
    <source>
        <dbReference type="PROSITE" id="PS50071"/>
    </source>
</evidence>
<dbReference type="GO" id="GO:0006355">
    <property type="term" value="P:regulation of DNA-templated transcription"/>
    <property type="evidence" value="ECO:0007669"/>
    <property type="project" value="InterPro"/>
</dbReference>
<dbReference type="FunFam" id="1.10.10.60:FF:000117">
    <property type="entry name" value="BEL1-like homeodomain protein 9"/>
    <property type="match status" value="1"/>
</dbReference>
<keyword evidence="7 8" id="KW-0539">Nucleus</keyword>
<evidence type="ECO:0000256" key="7">
    <source>
        <dbReference type="ARBA" id="ARBA00023242"/>
    </source>
</evidence>
<evidence type="ECO:0000256" key="5">
    <source>
        <dbReference type="ARBA" id="ARBA00023155"/>
    </source>
</evidence>
<gene>
    <name evidence="11" type="ORF">SAY86_031315</name>
</gene>
<dbReference type="Pfam" id="PF07526">
    <property type="entry name" value="POX"/>
    <property type="match status" value="1"/>
</dbReference>
<dbReference type="InterPro" id="IPR009057">
    <property type="entry name" value="Homeodomain-like_sf"/>
</dbReference>
<dbReference type="InterPro" id="IPR008422">
    <property type="entry name" value="KN_HD"/>
</dbReference>
<dbReference type="SUPFAM" id="SSF46689">
    <property type="entry name" value="Homeodomain-like"/>
    <property type="match status" value="1"/>
</dbReference>
<keyword evidence="12" id="KW-1185">Reference proteome</keyword>
<feature type="domain" description="Homeobox" evidence="10">
    <location>
        <begin position="507"/>
        <end position="570"/>
    </location>
</feature>
<dbReference type="PANTHER" id="PTHR11850">
    <property type="entry name" value="HOMEOBOX PROTEIN TRANSCRIPTION FACTORS"/>
    <property type="match status" value="1"/>
</dbReference>
<sequence>METYIPSNESHVPRRSLRDKLRSSGHHLDEISSNPGQRMPYSGFMFPSEAVDCPPYSNDQLIHRDVMLPQLSARVSPLNQQLVVSEDASSKLCGDAHNFDSLRRPSSHYSTSWVAHSSGGSTDETDRNLTFVREVLSANLKASKTIPGPAYYFSNSDSMNRFQDPSSEISSQDSLKRHKNADGFPSKLYHDTLHEVVSSADGASELNAGNKLGVLPAYGRQINALSCRNRVAWNNNAGEFSCHQGIGDTSAQGLSLTLSSNPSSSMLMIRDEQDPSLFSSDITNPVEKPSIIGKKPGKALHEIMGVSTYSSQWRTTGPLGPFTGYSTILKSSQFLKPAQDLLDDLCRVTSPKPIEIRVLLEKISMESYMNCSNGGVSCSSTNVHPEDQQKRAALLFMQDEVCRRYNQYHQQMQLIVSSFETVAGLSATTPYISLALKTIVRNFCCLKDAISNQLQNVKSMQDDFSSSDHGATNNKWDLNSSRLTLLNQSFTKTRPFGVNMGFNDGKYHVWRPQRGLPEQSVAVLKAWLFEHFLHPYPTDTDKQILATQTGLSRNQVSNWFINARVRLWKPMVEEIHALETRRLAEGNPNSALNGQTSSIGQVPSQQKEAMYPQRSNSCRVNQQMASVAADDGFSRDGLSVQQWNKDLCSQRDGQLPIHSNGPLTGFMRYPQGAMEFAGMGAVSLSLGLRHNAQQRQINEQHGQQFGDERMHEFVD</sequence>
<evidence type="ECO:0000256" key="4">
    <source>
        <dbReference type="ARBA" id="ARBA00023125"/>
    </source>
</evidence>
<evidence type="ECO:0000256" key="3">
    <source>
        <dbReference type="ARBA" id="ARBA00023015"/>
    </source>
</evidence>
<name>A0AAN7LRP5_TRANT</name>
<dbReference type="CDD" id="cd00086">
    <property type="entry name" value="homeodomain"/>
    <property type="match status" value="1"/>
</dbReference>
<evidence type="ECO:0000313" key="12">
    <source>
        <dbReference type="Proteomes" id="UP001346149"/>
    </source>
</evidence>
<proteinExistence type="inferred from homology"/>
<dbReference type="Gene3D" id="1.10.10.60">
    <property type="entry name" value="Homeodomain-like"/>
    <property type="match status" value="1"/>
</dbReference>
<evidence type="ECO:0000256" key="2">
    <source>
        <dbReference type="ARBA" id="ARBA00006454"/>
    </source>
</evidence>
<dbReference type="GO" id="GO:0003677">
    <property type="term" value="F:DNA binding"/>
    <property type="evidence" value="ECO:0007669"/>
    <property type="project" value="UniProtKB-UniRule"/>
</dbReference>
<feature type="compositionally biased region" description="Polar residues" evidence="9">
    <location>
        <begin position="1"/>
        <end position="10"/>
    </location>
</feature>
<evidence type="ECO:0000256" key="6">
    <source>
        <dbReference type="ARBA" id="ARBA00023163"/>
    </source>
</evidence>
<dbReference type="GO" id="GO:0005634">
    <property type="term" value="C:nucleus"/>
    <property type="evidence" value="ECO:0007669"/>
    <property type="project" value="UniProtKB-SubCell"/>
</dbReference>
<feature type="DNA-binding region" description="Homeobox" evidence="8">
    <location>
        <begin position="509"/>
        <end position="571"/>
    </location>
</feature>
<feature type="region of interest" description="Disordered" evidence="9">
    <location>
        <begin position="1"/>
        <end position="39"/>
    </location>
</feature>
<comment type="subcellular location">
    <subcellularLocation>
        <location evidence="1 8">Nucleus</location>
    </subcellularLocation>
</comment>
<comment type="caution">
    <text evidence="11">The sequence shown here is derived from an EMBL/GenBank/DDBJ whole genome shotgun (WGS) entry which is preliminary data.</text>
</comment>
<keyword evidence="4 8" id="KW-0238">DNA-binding</keyword>
<reference evidence="11 12" key="1">
    <citation type="journal article" date="2023" name="Hortic Res">
        <title>Pangenome of water caltrop reveals structural variations and asymmetric subgenome divergence after allopolyploidization.</title>
        <authorList>
            <person name="Zhang X."/>
            <person name="Chen Y."/>
            <person name="Wang L."/>
            <person name="Yuan Y."/>
            <person name="Fang M."/>
            <person name="Shi L."/>
            <person name="Lu R."/>
            <person name="Comes H.P."/>
            <person name="Ma Y."/>
            <person name="Chen Y."/>
            <person name="Huang G."/>
            <person name="Zhou Y."/>
            <person name="Zheng Z."/>
            <person name="Qiu Y."/>
        </authorList>
    </citation>
    <scope>NUCLEOTIDE SEQUENCE [LARGE SCALE GENOMIC DNA]</scope>
    <source>
        <strain evidence="11">F231</strain>
    </source>
</reference>
<protein>
    <recommendedName>
        <fullName evidence="10">Homeobox domain-containing protein</fullName>
    </recommendedName>
</protein>
<evidence type="ECO:0000313" key="11">
    <source>
        <dbReference type="EMBL" id="KAK4790902.1"/>
    </source>
</evidence>
<dbReference type="Pfam" id="PF05920">
    <property type="entry name" value="Homeobox_KN"/>
    <property type="match status" value="1"/>
</dbReference>
<keyword evidence="5 8" id="KW-0371">Homeobox</keyword>
<dbReference type="InterPro" id="IPR006563">
    <property type="entry name" value="POX_dom"/>
</dbReference>
<accession>A0AAN7LRP5</accession>
<evidence type="ECO:0000256" key="8">
    <source>
        <dbReference type="PROSITE-ProRule" id="PRU00108"/>
    </source>
</evidence>
<dbReference type="SMART" id="SM00389">
    <property type="entry name" value="HOX"/>
    <property type="match status" value="1"/>
</dbReference>
<dbReference type="AlphaFoldDB" id="A0AAN7LRP5"/>
<keyword evidence="3" id="KW-0805">Transcription regulation</keyword>
<evidence type="ECO:0000256" key="1">
    <source>
        <dbReference type="ARBA" id="ARBA00004123"/>
    </source>
</evidence>
<dbReference type="InterPro" id="IPR050224">
    <property type="entry name" value="TALE_homeobox"/>
</dbReference>
<dbReference type="InterPro" id="IPR001356">
    <property type="entry name" value="HD"/>
</dbReference>
<organism evidence="11 12">
    <name type="scientific">Trapa natans</name>
    <name type="common">Water chestnut</name>
    <dbReference type="NCBI Taxonomy" id="22666"/>
    <lineage>
        <taxon>Eukaryota</taxon>
        <taxon>Viridiplantae</taxon>
        <taxon>Streptophyta</taxon>
        <taxon>Embryophyta</taxon>
        <taxon>Tracheophyta</taxon>
        <taxon>Spermatophyta</taxon>
        <taxon>Magnoliopsida</taxon>
        <taxon>eudicotyledons</taxon>
        <taxon>Gunneridae</taxon>
        <taxon>Pentapetalae</taxon>
        <taxon>rosids</taxon>
        <taxon>malvids</taxon>
        <taxon>Myrtales</taxon>
        <taxon>Lythraceae</taxon>
        <taxon>Trapa</taxon>
    </lineage>
</organism>
<dbReference type="EMBL" id="JAXQNO010000009">
    <property type="protein sequence ID" value="KAK4790902.1"/>
    <property type="molecule type" value="Genomic_DNA"/>
</dbReference>